<keyword evidence="2" id="KW-1185">Reference proteome</keyword>
<sequence>MPPTRERVINFGKYKGKMLGTLHSAYLKWVSKNLCARDFEDWAKLADQVFDDVVYWDHIEWELAENALNINQRKTDPASDVVSSIKLWRL</sequence>
<dbReference type="EMBL" id="RDQH01000338">
    <property type="protein sequence ID" value="RXH82163.1"/>
    <property type="molecule type" value="Genomic_DNA"/>
</dbReference>
<dbReference type="GO" id="GO:0009536">
    <property type="term" value="C:plastid"/>
    <property type="evidence" value="ECO:0007669"/>
    <property type="project" value="TreeGrafter"/>
</dbReference>
<comment type="caution">
    <text evidence="1">The sequence shown here is derived from an EMBL/GenBank/DDBJ whole genome shotgun (WGS) entry which is preliminary data.</text>
</comment>
<proteinExistence type="predicted"/>
<dbReference type="PANTHER" id="PTHR38357">
    <property type="entry name" value="EXPRESSED PROTEIN"/>
    <property type="match status" value="1"/>
</dbReference>
<dbReference type="AlphaFoldDB" id="A0A498ILR3"/>
<name>A0A498ILR3_MALDO</name>
<organism evidence="1 2">
    <name type="scientific">Malus domestica</name>
    <name type="common">Apple</name>
    <name type="synonym">Pyrus malus</name>
    <dbReference type="NCBI Taxonomy" id="3750"/>
    <lineage>
        <taxon>Eukaryota</taxon>
        <taxon>Viridiplantae</taxon>
        <taxon>Streptophyta</taxon>
        <taxon>Embryophyta</taxon>
        <taxon>Tracheophyta</taxon>
        <taxon>Spermatophyta</taxon>
        <taxon>Magnoliopsida</taxon>
        <taxon>eudicotyledons</taxon>
        <taxon>Gunneridae</taxon>
        <taxon>Pentapetalae</taxon>
        <taxon>rosids</taxon>
        <taxon>fabids</taxon>
        <taxon>Rosales</taxon>
        <taxon>Rosaceae</taxon>
        <taxon>Amygdaloideae</taxon>
        <taxon>Maleae</taxon>
        <taxon>Malus</taxon>
    </lineage>
</organism>
<accession>A0A498ILR3</accession>
<reference evidence="1 2" key="1">
    <citation type="submission" date="2018-10" db="EMBL/GenBank/DDBJ databases">
        <title>A high-quality apple genome assembly.</title>
        <authorList>
            <person name="Hu J."/>
        </authorList>
    </citation>
    <scope>NUCLEOTIDE SEQUENCE [LARGE SCALE GENOMIC DNA]</scope>
    <source>
        <strain evidence="2">cv. HFTH1</strain>
        <tissue evidence="1">Young leaf</tissue>
    </source>
</reference>
<dbReference type="Proteomes" id="UP000290289">
    <property type="component" value="Chromosome 12"/>
</dbReference>
<dbReference type="PANTHER" id="PTHR38357:SF1">
    <property type="entry name" value="EXPRESSED PROTEIN"/>
    <property type="match status" value="1"/>
</dbReference>
<evidence type="ECO:0000313" key="2">
    <source>
        <dbReference type="Proteomes" id="UP000290289"/>
    </source>
</evidence>
<evidence type="ECO:0000313" key="1">
    <source>
        <dbReference type="EMBL" id="RXH82163.1"/>
    </source>
</evidence>
<protein>
    <submittedName>
        <fullName evidence="1">Uncharacterized protein</fullName>
    </submittedName>
</protein>
<gene>
    <name evidence="1" type="ORF">DVH24_036504</name>
</gene>